<keyword evidence="2" id="KW-1185">Reference proteome</keyword>
<dbReference type="EMBL" id="JAMKOV010000012">
    <property type="protein sequence ID" value="KAI8037520.1"/>
    <property type="molecule type" value="Genomic_DNA"/>
</dbReference>
<evidence type="ECO:0000313" key="2">
    <source>
        <dbReference type="Proteomes" id="UP001059596"/>
    </source>
</evidence>
<evidence type="ECO:0000313" key="1">
    <source>
        <dbReference type="EMBL" id="KAI8037520.1"/>
    </source>
</evidence>
<dbReference type="AlphaFoldDB" id="A0A9Q0BMZ0"/>
<organism evidence="1 2">
    <name type="scientific">Drosophila gunungcola</name>
    <name type="common">fruit fly</name>
    <dbReference type="NCBI Taxonomy" id="103775"/>
    <lineage>
        <taxon>Eukaryota</taxon>
        <taxon>Metazoa</taxon>
        <taxon>Ecdysozoa</taxon>
        <taxon>Arthropoda</taxon>
        <taxon>Hexapoda</taxon>
        <taxon>Insecta</taxon>
        <taxon>Pterygota</taxon>
        <taxon>Neoptera</taxon>
        <taxon>Endopterygota</taxon>
        <taxon>Diptera</taxon>
        <taxon>Brachycera</taxon>
        <taxon>Muscomorpha</taxon>
        <taxon>Ephydroidea</taxon>
        <taxon>Drosophilidae</taxon>
        <taxon>Drosophila</taxon>
        <taxon>Sophophora</taxon>
    </lineage>
</organism>
<proteinExistence type="predicted"/>
<accession>A0A9Q0BMZ0</accession>
<sequence length="72" mass="8088">ELWNVSGNRISRILPSPVGFFELRLNANSQDLKLSARGVVCGSLIRLPDRAYIYANMVRLIPLLYALDQDAN</sequence>
<dbReference type="Proteomes" id="UP001059596">
    <property type="component" value="Unassembled WGS sequence"/>
</dbReference>
<name>A0A9Q0BMZ0_9MUSC</name>
<comment type="caution">
    <text evidence="1">The sequence shown here is derived from an EMBL/GenBank/DDBJ whole genome shotgun (WGS) entry which is preliminary data.</text>
</comment>
<protein>
    <submittedName>
        <fullName evidence="1">Uncharacterized protein</fullName>
    </submittedName>
</protein>
<gene>
    <name evidence="1" type="ORF">M5D96_009672</name>
</gene>
<feature type="non-terminal residue" evidence="1">
    <location>
        <position position="72"/>
    </location>
</feature>
<reference evidence="1" key="1">
    <citation type="journal article" date="2023" name="Genome Biol. Evol.">
        <title>Long-read-based Genome Assembly of Drosophila gunungcola Reveals Fewer Chemosensory Genes in Flower-breeding Species.</title>
        <authorList>
            <person name="Negi A."/>
            <person name="Liao B.Y."/>
            <person name="Yeh S.D."/>
        </authorList>
    </citation>
    <scope>NUCLEOTIDE SEQUENCE</scope>
    <source>
        <strain evidence="1">Sukarami</strain>
    </source>
</reference>